<dbReference type="Gene3D" id="4.10.60.10">
    <property type="entry name" value="Zinc finger, CCHC-type"/>
    <property type="match status" value="1"/>
</dbReference>
<organism evidence="4 5">
    <name type="scientific">Phyllosticta citribraziliensis</name>
    <dbReference type="NCBI Taxonomy" id="989973"/>
    <lineage>
        <taxon>Eukaryota</taxon>
        <taxon>Fungi</taxon>
        <taxon>Dikarya</taxon>
        <taxon>Ascomycota</taxon>
        <taxon>Pezizomycotina</taxon>
        <taxon>Dothideomycetes</taxon>
        <taxon>Dothideomycetes incertae sedis</taxon>
        <taxon>Botryosphaeriales</taxon>
        <taxon>Phyllostictaceae</taxon>
        <taxon>Phyllosticta</taxon>
    </lineage>
</organism>
<keyword evidence="1" id="KW-0862">Zinc</keyword>
<dbReference type="Proteomes" id="UP001360953">
    <property type="component" value="Unassembled WGS sequence"/>
</dbReference>
<evidence type="ECO:0000259" key="3">
    <source>
        <dbReference type="PROSITE" id="PS50158"/>
    </source>
</evidence>
<dbReference type="InterPro" id="IPR036875">
    <property type="entry name" value="Znf_CCHC_sf"/>
</dbReference>
<feature type="domain" description="CCHC-type" evidence="3">
    <location>
        <begin position="189"/>
        <end position="202"/>
    </location>
</feature>
<feature type="region of interest" description="Disordered" evidence="2">
    <location>
        <begin position="133"/>
        <end position="161"/>
    </location>
</feature>
<dbReference type="EMBL" id="JBBPEH010000007">
    <property type="protein sequence ID" value="KAK7535808.1"/>
    <property type="molecule type" value="Genomic_DNA"/>
</dbReference>
<keyword evidence="1" id="KW-0863">Zinc-finger</keyword>
<name>A0ABR1LKS7_9PEZI</name>
<dbReference type="SUPFAM" id="SSF57756">
    <property type="entry name" value="Retrovirus zinc finger-like domains"/>
    <property type="match status" value="1"/>
</dbReference>
<evidence type="ECO:0000313" key="5">
    <source>
        <dbReference type="Proteomes" id="UP001360953"/>
    </source>
</evidence>
<evidence type="ECO:0000256" key="1">
    <source>
        <dbReference type="PROSITE-ProRule" id="PRU00047"/>
    </source>
</evidence>
<keyword evidence="5" id="KW-1185">Reference proteome</keyword>
<reference evidence="4 5" key="1">
    <citation type="submission" date="2024-04" db="EMBL/GenBank/DDBJ databases">
        <title>Phyllosticta paracitricarpa is synonymous to the EU quarantine fungus P. citricarpa based on phylogenomic analyses.</title>
        <authorList>
            <consortium name="Lawrence Berkeley National Laboratory"/>
            <person name="Van ingen-buijs V.A."/>
            <person name="Van westerhoven A.C."/>
            <person name="Haridas S."/>
            <person name="Skiadas P."/>
            <person name="Martin F."/>
            <person name="Groenewald J.Z."/>
            <person name="Crous P.W."/>
            <person name="Seidl M.F."/>
        </authorList>
    </citation>
    <scope>NUCLEOTIDE SEQUENCE [LARGE SCALE GENOMIC DNA]</scope>
    <source>
        <strain evidence="4 5">CPC 17464</strain>
    </source>
</reference>
<gene>
    <name evidence="4" type="ORF">J3D65DRAFT_677603</name>
</gene>
<dbReference type="RefSeq" id="XP_066654224.1">
    <property type="nucleotide sequence ID" value="XM_066803646.1"/>
</dbReference>
<dbReference type="GeneID" id="92036552"/>
<dbReference type="SMART" id="SM00343">
    <property type="entry name" value="ZnF_C2HC"/>
    <property type="match status" value="2"/>
</dbReference>
<evidence type="ECO:0000256" key="2">
    <source>
        <dbReference type="SAM" id="MobiDB-lite"/>
    </source>
</evidence>
<keyword evidence="1" id="KW-0479">Metal-binding</keyword>
<sequence>MSLPLATTEQRLLRDRYEIFMAKADKREAALMAHCLGLLEYDIKRQLSVPLHPQQRLQVLSHCASICTWQVDAAFLSEANMPLFGQEDADRNEIELWMEDVEPVLPSAPTHPRAESSLPSSPDFICVTVNGESASKGMEPTRPSIPTHPRPKSSSPSSPDFVCVTINGRSAPDHHAQGPRDKSGRKPVCFECGKRGHTRRTCFNLHPHLRKAYCGVCFKYGHTARRCWHLHVNLAPSSFAVDTKLVAHYKRKRNRTE</sequence>
<dbReference type="PROSITE" id="PS50158">
    <property type="entry name" value="ZF_CCHC"/>
    <property type="match status" value="1"/>
</dbReference>
<comment type="caution">
    <text evidence="4">The sequence shown here is derived from an EMBL/GenBank/DDBJ whole genome shotgun (WGS) entry which is preliminary data.</text>
</comment>
<dbReference type="InterPro" id="IPR001878">
    <property type="entry name" value="Znf_CCHC"/>
</dbReference>
<accession>A0ABR1LKS7</accession>
<proteinExistence type="predicted"/>
<evidence type="ECO:0000313" key="4">
    <source>
        <dbReference type="EMBL" id="KAK7535808.1"/>
    </source>
</evidence>
<protein>
    <recommendedName>
        <fullName evidence="3">CCHC-type domain-containing protein</fullName>
    </recommendedName>
</protein>